<proteinExistence type="predicted"/>
<evidence type="ECO:0000313" key="3">
    <source>
        <dbReference type="Proteomes" id="UP000248926"/>
    </source>
</evidence>
<protein>
    <submittedName>
        <fullName evidence="2">Baseplate assembly protein</fullName>
    </submittedName>
</protein>
<dbReference type="InterPro" id="IPR006531">
    <property type="entry name" value="Gp5/Vgr_OB"/>
</dbReference>
<dbReference type="AlphaFoldDB" id="A0A328P744"/>
<dbReference type="OrthoDB" id="9762420at2"/>
<evidence type="ECO:0000313" key="2">
    <source>
        <dbReference type="EMBL" id="RAO78107.1"/>
    </source>
</evidence>
<dbReference type="Gene3D" id="2.40.50.230">
    <property type="entry name" value="Gp5 N-terminal domain"/>
    <property type="match status" value="1"/>
</dbReference>
<name>A0A328P744_9GAMM</name>
<comment type="caution">
    <text evidence="2">The sequence shown here is derived from an EMBL/GenBank/DDBJ whole genome shotgun (WGS) entry which is preliminary data.</text>
</comment>
<sequence length="168" mass="17255">MSKYYGKYRGTVIQNVDPEQLGRIQAMVPDVSGLLPSSWAMPCVPIAGKQSGVYVVPQIGAGVWIEFEQGDPDYPIWSGGYWGVAAEVPALALAGNPASPSIVLGSILQNTLCISDVPGPTGGIMIKSTTGAMIVVNDVGITISNGKGATIVLAGPTVTINNGALVVT</sequence>
<dbReference type="RefSeq" id="WP_111982632.1">
    <property type="nucleotide sequence ID" value="NZ_NFZS01000001.1"/>
</dbReference>
<reference evidence="2 3" key="1">
    <citation type="journal article" date="2018" name="Genet. Mol. Biol.">
        <title>The genome sequence of Dyella jiangningensis FCAV SCS01 from a lignocellulose-decomposing microbial consortium metagenome reveals potential for biotechnological applications.</title>
        <authorList>
            <person name="Desiderato J.G."/>
            <person name="Alvarenga D.O."/>
            <person name="Constancio M.T.L."/>
            <person name="Alves L.M.C."/>
            <person name="Varani A.M."/>
        </authorList>
    </citation>
    <scope>NUCLEOTIDE SEQUENCE [LARGE SCALE GENOMIC DNA]</scope>
    <source>
        <strain evidence="2 3">FCAV SCS01</strain>
    </source>
</reference>
<evidence type="ECO:0000259" key="1">
    <source>
        <dbReference type="Pfam" id="PF04717"/>
    </source>
</evidence>
<dbReference type="EMBL" id="NFZS01000001">
    <property type="protein sequence ID" value="RAO78107.1"/>
    <property type="molecule type" value="Genomic_DNA"/>
</dbReference>
<keyword evidence="3" id="KW-1185">Reference proteome</keyword>
<feature type="domain" description="Gp5/Type VI secretion system Vgr protein OB-fold" evidence="1">
    <location>
        <begin position="8"/>
        <end position="82"/>
    </location>
</feature>
<gene>
    <name evidence="2" type="ORF">CA260_09860</name>
</gene>
<dbReference type="SUPFAM" id="SSF69255">
    <property type="entry name" value="gp5 N-terminal domain-like"/>
    <property type="match status" value="1"/>
</dbReference>
<accession>A0A328P744</accession>
<dbReference type="InterPro" id="IPR037026">
    <property type="entry name" value="Vgr_OB-fold_dom_sf"/>
</dbReference>
<dbReference type="Pfam" id="PF04717">
    <property type="entry name" value="Phage_base_V"/>
    <property type="match status" value="1"/>
</dbReference>
<dbReference type="Proteomes" id="UP000248926">
    <property type="component" value="Unassembled WGS sequence"/>
</dbReference>
<organism evidence="2 3">
    <name type="scientific">Dyella jiangningensis</name>
    <dbReference type="NCBI Taxonomy" id="1379159"/>
    <lineage>
        <taxon>Bacteria</taxon>
        <taxon>Pseudomonadati</taxon>
        <taxon>Pseudomonadota</taxon>
        <taxon>Gammaproteobacteria</taxon>
        <taxon>Lysobacterales</taxon>
        <taxon>Rhodanobacteraceae</taxon>
        <taxon>Dyella</taxon>
    </lineage>
</organism>